<accession>V9HAX7</accession>
<reference evidence="5 6" key="1">
    <citation type="submission" date="2010-03" db="EMBL/GenBank/DDBJ databases">
        <authorList>
            <consortium name="The Broad Institute Genome Sequencing Platform"/>
            <person name="Ward D."/>
            <person name="Earl A."/>
            <person name="Feldgarden M."/>
            <person name="Gevers D."/>
            <person name="Young S."/>
            <person name="Zeng Q."/>
            <person name="Koehrsen M."/>
            <person name="Alvarado L."/>
            <person name="Berlin A.M."/>
            <person name="Borenstein D."/>
            <person name="Chapman S.B."/>
            <person name="Chen Z."/>
            <person name="Engels R."/>
            <person name="Freedman E."/>
            <person name="Gellesch M."/>
            <person name="Goldberg J."/>
            <person name="Griggs A."/>
            <person name="Gujja S."/>
            <person name="Heilman E.R."/>
            <person name="Heiman D.I."/>
            <person name="Hepburn T.A."/>
            <person name="Howarth C."/>
            <person name="Jen D."/>
            <person name="Larson L."/>
            <person name="Mehta T."/>
            <person name="Park D."/>
            <person name="Pearson M."/>
            <person name="Richards J."/>
            <person name="Roberts A."/>
            <person name="Saif S."/>
            <person name="Shea T.D."/>
            <person name="Shenoy N."/>
            <person name="Sisk P."/>
            <person name="Stolte C."/>
            <person name="Sykes S.N."/>
            <person name="Walk T."/>
            <person name="White J."/>
            <person name="Yandava C."/>
            <person name="Izard J."/>
            <person name="Baranova O.V."/>
            <person name="Blanton J.M."/>
            <person name="Tanner A.C."/>
            <person name="Dewhirst F."/>
            <person name="Haas B."/>
            <person name="Nusbaum C."/>
            <person name="Birren B."/>
        </authorList>
    </citation>
    <scope>NUCLEOTIDE SEQUENCE [LARGE SCALE GENOMIC DNA]</scope>
    <source>
        <strain evidence="5 6">ATCC 29453</strain>
    </source>
</reference>
<feature type="chain" id="PRO_5030178930" description="Outer membrane protein" evidence="4">
    <location>
        <begin position="24"/>
        <end position="161"/>
    </location>
</feature>
<reference evidence="5 6" key="2">
    <citation type="submission" date="2011-10" db="EMBL/GenBank/DDBJ databases">
        <title>The Genome Sequence of Simonsiella muelleri ATCC 29453.</title>
        <authorList>
            <consortium name="The Broad Institute Genome Sequencing Platform"/>
            <consortium name="The Broad Institute Genome Sequencing Center for Infectious Disease"/>
            <person name="Earl A."/>
            <person name="Ward D."/>
            <person name="Feldgarden M."/>
            <person name="Gevers D."/>
            <person name="Izard J."/>
            <person name="Baranova O.V."/>
            <person name="Blanton J.M."/>
            <person name="Tanner A.C."/>
            <person name="Dewhirst F."/>
            <person name="Young S.K."/>
            <person name="Zeng Q."/>
            <person name="Gargeya S."/>
            <person name="Fitzgerald M."/>
            <person name="Haas B."/>
            <person name="Abouelleil A."/>
            <person name="Alvarado L."/>
            <person name="Arachchi H.M."/>
            <person name="Berlin A."/>
            <person name="Brown A."/>
            <person name="Chapman S.B."/>
            <person name="Chen Z."/>
            <person name="Dunbar C."/>
            <person name="Freedman E."/>
            <person name="Gearin G."/>
            <person name="Goldberg J."/>
            <person name="Griggs A."/>
            <person name="Gujja S."/>
            <person name="Heiman D."/>
            <person name="Howarth C."/>
            <person name="Larson L."/>
            <person name="Lui A."/>
            <person name="MacDonald P.J.P."/>
            <person name="Montmayeur A."/>
            <person name="Murphy C."/>
            <person name="Neiman D."/>
            <person name="Pearson M."/>
            <person name="Priest M."/>
            <person name="Roberts A."/>
            <person name="Saif S."/>
            <person name="Shea T."/>
            <person name="Shenoy N."/>
            <person name="Sisk P."/>
            <person name="Stolte C."/>
            <person name="Sykes S."/>
            <person name="Wortman J."/>
            <person name="Nusbaum C."/>
            <person name="Birren B."/>
        </authorList>
    </citation>
    <scope>NUCLEOTIDE SEQUENCE [LARGE SCALE GENOMIC DNA]</scope>
    <source>
        <strain evidence="5 6">ATCC 29453</strain>
    </source>
</reference>
<dbReference type="Pfam" id="PF03938">
    <property type="entry name" value="OmpH"/>
    <property type="match status" value="1"/>
</dbReference>
<dbReference type="eggNOG" id="COG2825">
    <property type="taxonomic scope" value="Bacteria"/>
</dbReference>
<dbReference type="KEGG" id="smur:BWP33_02755"/>
<comment type="caution">
    <text evidence="5">The sequence shown here is derived from an EMBL/GenBank/DDBJ whole genome shotgun (WGS) entry which is preliminary data.</text>
</comment>
<evidence type="ECO:0000256" key="3">
    <source>
        <dbReference type="SAM" id="Coils"/>
    </source>
</evidence>
<dbReference type="PANTHER" id="PTHR35089:SF1">
    <property type="entry name" value="CHAPERONE PROTEIN SKP"/>
    <property type="match status" value="1"/>
</dbReference>
<proteinExistence type="inferred from homology"/>
<evidence type="ECO:0000256" key="4">
    <source>
        <dbReference type="SAM" id="SignalP"/>
    </source>
</evidence>
<sequence length="161" mass="18538">MTHRLSQVLTSVLLLSGSLNAMAENMKFGYVNAARVYSESQTAQQIEQNLQKEFANQQQKINALQQENNQIREKLVSGSLKANDKQKLETKLVQNRMAVAKFLEDYNLRRNEEFAALQQNANAIVRRLAEQEHFDLIVQEAVFVRAQYDITERVIKLLDGR</sequence>
<dbReference type="OrthoDB" id="5294628at2"/>
<dbReference type="GO" id="GO:0051082">
    <property type="term" value="F:unfolded protein binding"/>
    <property type="evidence" value="ECO:0007669"/>
    <property type="project" value="InterPro"/>
</dbReference>
<dbReference type="Proteomes" id="UP000017813">
    <property type="component" value="Unassembled WGS sequence"/>
</dbReference>
<dbReference type="AlphaFoldDB" id="V9HAX7"/>
<protein>
    <recommendedName>
        <fullName evidence="7">Outer membrane protein</fullName>
    </recommendedName>
</protein>
<feature type="signal peptide" evidence="4">
    <location>
        <begin position="1"/>
        <end position="23"/>
    </location>
</feature>
<evidence type="ECO:0008006" key="7">
    <source>
        <dbReference type="Google" id="ProtNLM"/>
    </source>
</evidence>
<evidence type="ECO:0000256" key="1">
    <source>
        <dbReference type="ARBA" id="ARBA00009091"/>
    </source>
</evidence>
<organism evidence="5 6">
    <name type="scientific">Simonsiella muelleri ATCC 29453</name>
    <dbReference type="NCBI Taxonomy" id="641147"/>
    <lineage>
        <taxon>Bacteria</taxon>
        <taxon>Pseudomonadati</taxon>
        <taxon>Pseudomonadota</taxon>
        <taxon>Betaproteobacteria</taxon>
        <taxon>Neisseriales</taxon>
        <taxon>Neisseriaceae</taxon>
        <taxon>Simonsiella</taxon>
    </lineage>
</organism>
<dbReference type="GO" id="GO:0005829">
    <property type="term" value="C:cytosol"/>
    <property type="evidence" value="ECO:0007669"/>
    <property type="project" value="TreeGrafter"/>
</dbReference>
<dbReference type="STRING" id="641147.HMPREF9021_02006"/>
<evidence type="ECO:0000313" key="6">
    <source>
        <dbReference type="Proteomes" id="UP000017813"/>
    </source>
</evidence>
<gene>
    <name evidence="5" type="ORF">HMPREF9021_02006</name>
</gene>
<dbReference type="RefSeq" id="WP_002642869.1">
    <property type="nucleotide sequence ID" value="NZ_CP019448.1"/>
</dbReference>
<dbReference type="Gene3D" id="3.30.910.20">
    <property type="entry name" value="Skp domain"/>
    <property type="match status" value="1"/>
</dbReference>
<keyword evidence="6" id="KW-1185">Reference proteome</keyword>
<dbReference type="GO" id="GO:0050821">
    <property type="term" value="P:protein stabilization"/>
    <property type="evidence" value="ECO:0007669"/>
    <property type="project" value="TreeGrafter"/>
</dbReference>
<keyword evidence="3" id="KW-0175">Coiled coil</keyword>
<dbReference type="SMART" id="SM00935">
    <property type="entry name" value="OmpH"/>
    <property type="match status" value="1"/>
</dbReference>
<evidence type="ECO:0000313" key="5">
    <source>
        <dbReference type="EMBL" id="EFG30101.1"/>
    </source>
</evidence>
<name>V9HAX7_9NEIS</name>
<dbReference type="HOGENOM" id="CLU_101388_1_0_4"/>
<dbReference type="PANTHER" id="PTHR35089">
    <property type="entry name" value="CHAPERONE PROTEIN SKP"/>
    <property type="match status" value="1"/>
</dbReference>
<evidence type="ECO:0000256" key="2">
    <source>
        <dbReference type="ARBA" id="ARBA00022729"/>
    </source>
</evidence>
<keyword evidence="2 4" id="KW-0732">Signal</keyword>
<dbReference type="InterPro" id="IPR024930">
    <property type="entry name" value="Skp_dom_sf"/>
</dbReference>
<dbReference type="SUPFAM" id="SSF111384">
    <property type="entry name" value="OmpH-like"/>
    <property type="match status" value="1"/>
</dbReference>
<dbReference type="EMBL" id="ADCY02000054">
    <property type="protein sequence ID" value="EFG30101.1"/>
    <property type="molecule type" value="Genomic_DNA"/>
</dbReference>
<dbReference type="InterPro" id="IPR005632">
    <property type="entry name" value="Chaperone_Skp"/>
</dbReference>
<comment type="similarity">
    <text evidence="1">Belongs to the Skp family.</text>
</comment>
<feature type="coiled-coil region" evidence="3">
    <location>
        <begin position="47"/>
        <end position="74"/>
    </location>
</feature>